<evidence type="ECO:0000256" key="5">
    <source>
        <dbReference type="ARBA" id="ARBA00022553"/>
    </source>
</evidence>
<dbReference type="SMART" id="SM00387">
    <property type="entry name" value="HATPase_c"/>
    <property type="match status" value="1"/>
</dbReference>
<evidence type="ECO:0000256" key="10">
    <source>
        <dbReference type="ARBA" id="ARBA00022840"/>
    </source>
</evidence>
<dbReference type="Gene3D" id="3.30.565.10">
    <property type="entry name" value="Histidine kinase-like ATPase, C-terminal domain"/>
    <property type="match status" value="1"/>
</dbReference>
<evidence type="ECO:0000256" key="3">
    <source>
        <dbReference type="ARBA" id="ARBA00012438"/>
    </source>
</evidence>
<comment type="caution">
    <text evidence="16">The sequence shown here is derived from an EMBL/GenBank/DDBJ whole genome shotgun (WGS) entry which is preliminary data.</text>
</comment>
<dbReference type="InterPro" id="IPR036890">
    <property type="entry name" value="HATPase_C_sf"/>
</dbReference>
<keyword evidence="6" id="KW-0808">Transferase</keyword>
<dbReference type="EMBL" id="SMBP01000003">
    <property type="protein sequence ID" value="TCU62664.1"/>
    <property type="molecule type" value="Genomic_DNA"/>
</dbReference>
<evidence type="ECO:0000259" key="15">
    <source>
        <dbReference type="PROSITE" id="PS50109"/>
    </source>
</evidence>
<feature type="domain" description="Histidine kinase" evidence="15">
    <location>
        <begin position="468"/>
        <end position="684"/>
    </location>
</feature>
<keyword evidence="13 14" id="KW-0472">Membrane</keyword>
<dbReference type="Proteomes" id="UP000295773">
    <property type="component" value="Unassembled WGS sequence"/>
</dbReference>
<keyword evidence="7 14" id="KW-0812">Transmembrane</keyword>
<dbReference type="Pfam" id="PF02518">
    <property type="entry name" value="HATPase_c"/>
    <property type="match status" value="1"/>
</dbReference>
<dbReference type="SUPFAM" id="SSF47384">
    <property type="entry name" value="Homodimeric domain of signal transducing histidine kinase"/>
    <property type="match status" value="1"/>
</dbReference>
<feature type="transmembrane region" description="Helical" evidence="14">
    <location>
        <begin position="213"/>
        <end position="234"/>
    </location>
</feature>
<evidence type="ECO:0000256" key="7">
    <source>
        <dbReference type="ARBA" id="ARBA00022692"/>
    </source>
</evidence>
<evidence type="ECO:0000313" key="17">
    <source>
        <dbReference type="Proteomes" id="UP000295773"/>
    </source>
</evidence>
<feature type="transmembrane region" description="Helical" evidence="14">
    <location>
        <begin position="296"/>
        <end position="321"/>
    </location>
</feature>
<keyword evidence="10" id="KW-0067">ATP-binding</keyword>
<gene>
    <name evidence="16" type="ORF">EDD61_10377</name>
</gene>
<feature type="transmembrane region" description="Helical" evidence="14">
    <location>
        <begin position="255"/>
        <end position="276"/>
    </location>
</feature>
<proteinExistence type="predicted"/>
<keyword evidence="5" id="KW-0597">Phosphoprotein</keyword>
<dbReference type="AlphaFoldDB" id="A0A4V2VL67"/>
<dbReference type="InterPro" id="IPR036097">
    <property type="entry name" value="HisK_dim/P_sf"/>
</dbReference>
<dbReference type="RefSeq" id="WP_132223845.1">
    <property type="nucleotide sequence ID" value="NZ_JANKBG010000003.1"/>
</dbReference>
<evidence type="ECO:0000256" key="8">
    <source>
        <dbReference type="ARBA" id="ARBA00022741"/>
    </source>
</evidence>
<dbReference type="InterPro" id="IPR005467">
    <property type="entry name" value="His_kinase_dom"/>
</dbReference>
<comment type="catalytic activity">
    <reaction evidence="1">
        <text>ATP + protein L-histidine = ADP + protein N-phospho-L-histidine.</text>
        <dbReference type="EC" id="2.7.13.3"/>
    </reaction>
</comment>
<sequence length="687" mass="79187">MKQKRIFLSVWIMLLSVISITICSFYPSSKMDKENMHKTIQNVLGDELFFYALSMNQFADEQWSYPRFSNFPEKSHFEDEYISLMDRAVSCFQNDENVQYIVYDANTKKRLAANVKDDLSENNSMFYGIGTFKKDGSLQLSGDFGNYTNGAKDYFVDCMNTFIRDPSLYDQKNDAKVSFRNDFTVVIRIPEKLTNNGMYVYDTIYDRYEYTPYVFIAMGVGACILALFILLVPIRIVEQCQPFKIFAQIKFEINSILACCLITFGCMGVVVLSNYTMNGLLAEILLRYEIWDGISLLANLAAWMLLFAYLSIIFFLLKYIIVHGVIRYLKEDTFIGSIIRRFKHYVNALADVELDKLNQSLIKLLLINLLIVIIFCSLQGFGIILSFGYTIALFFWLRDKLKEVKLEYQELLENAKAMEEGRFDYEYTHVDGVFKELQQELTQVRSGFEKAVREETKSQLMKTELISNVSHDLKTPLTGMRNYVELLQDTTLSEETRTQYVQMLAQYTQRLSRLIEDLFEVSKVNSGNIQLNLMELDVKALIEQAQAECSELLQEKHLQVITSFDQEQYLVALDGDKTMRIFENLFINIGKYALANTRVYVMVKAENETVIITMKNISAEPLNFDETQIVERFQRGDSSRHGEGSGLGLAIVKSFTEIQNGQFHIEVDGDLFKAIVQFALPSDANIN</sequence>
<dbReference type="GO" id="GO:0005886">
    <property type="term" value="C:plasma membrane"/>
    <property type="evidence" value="ECO:0007669"/>
    <property type="project" value="UniProtKB-SubCell"/>
</dbReference>
<keyword evidence="4" id="KW-1003">Cell membrane</keyword>
<keyword evidence="17" id="KW-1185">Reference proteome</keyword>
<dbReference type="PANTHER" id="PTHR45528:SF1">
    <property type="entry name" value="SENSOR HISTIDINE KINASE CPXA"/>
    <property type="match status" value="1"/>
</dbReference>
<keyword evidence="9" id="KW-0418">Kinase</keyword>
<dbReference type="InterPro" id="IPR003661">
    <property type="entry name" value="HisK_dim/P_dom"/>
</dbReference>
<dbReference type="Pfam" id="PF00512">
    <property type="entry name" value="HisKA"/>
    <property type="match status" value="1"/>
</dbReference>
<evidence type="ECO:0000256" key="2">
    <source>
        <dbReference type="ARBA" id="ARBA00004651"/>
    </source>
</evidence>
<dbReference type="InterPro" id="IPR050398">
    <property type="entry name" value="HssS/ArlS-like"/>
</dbReference>
<evidence type="ECO:0000313" key="16">
    <source>
        <dbReference type="EMBL" id="TCU62664.1"/>
    </source>
</evidence>
<reference evidence="16 17" key="1">
    <citation type="submission" date="2019-03" db="EMBL/GenBank/DDBJ databases">
        <title>Genomic Encyclopedia of Type Strains, Phase IV (KMG-IV): sequencing the most valuable type-strain genomes for metagenomic binning, comparative biology and taxonomic classification.</title>
        <authorList>
            <person name="Goeker M."/>
        </authorList>
    </citation>
    <scope>NUCLEOTIDE SEQUENCE [LARGE SCALE GENOMIC DNA]</scope>
    <source>
        <strain evidence="16 17">DSM 29481</strain>
    </source>
</reference>
<dbReference type="GO" id="GO:0005524">
    <property type="term" value="F:ATP binding"/>
    <property type="evidence" value="ECO:0007669"/>
    <property type="project" value="UniProtKB-KW"/>
</dbReference>
<evidence type="ECO:0000256" key="9">
    <source>
        <dbReference type="ARBA" id="ARBA00022777"/>
    </source>
</evidence>
<dbReference type="GO" id="GO:0000155">
    <property type="term" value="F:phosphorelay sensor kinase activity"/>
    <property type="evidence" value="ECO:0007669"/>
    <property type="project" value="InterPro"/>
</dbReference>
<evidence type="ECO:0000256" key="14">
    <source>
        <dbReference type="SAM" id="Phobius"/>
    </source>
</evidence>
<evidence type="ECO:0000256" key="11">
    <source>
        <dbReference type="ARBA" id="ARBA00022989"/>
    </source>
</evidence>
<evidence type="ECO:0000256" key="12">
    <source>
        <dbReference type="ARBA" id="ARBA00023012"/>
    </source>
</evidence>
<dbReference type="CDD" id="cd00082">
    <property type="entry name" value="HisKA"/>
    <property type="match status" value="1"/>
</dbReference>
<evidence type="ECO:0000256" key="1">
    <source>
        <dbReference type="ARBA" id="ARBA00000085"/>
    </source>
</evidence>
<dbReference type="EC" id="2.7.13.3" evidence="3"/>
<feature type="transmembrane region" description="Helical" evidence="14">
    <location>
        <begin position="364"/>
        <end position="397"/>
    </location>
</feature>
<organism evidence="16 17">
    <name type="scientific">Longicatena caecimuris</name>
    <dbReference type="NCBI Taxonomy" id="1796635"/>
    <lineage>
        <taxon>Bacteria</taxon>
        <taxon>Bacillati</taxon>
        <taxon>Bacillota</taxon>
        <taxon>Erysipelotrichia</taxon>
        <taxon>Erysipelotrichales</taxon>
        <taxon>Erysipelotrichaceae</taxon>
        <taxon>Longicatena</taxon>
    </lineage>
</organism>
<protein>
    <recommendedName>
        <fullName evidence="3">histidine kinase</fullName>
        <ecNumber evidence="3">2.7.13.3</ecNumber>
    </recommendedName>
</protein>
<comment type="subcellular location">
    <subcellularLocation>
        <location evidence="2">Cell membrane</location>
        <topology evidence="2">Multi-pass membrane protein</topology>
    </subcellularLocation>
</comment>
<dbReference type="InterPro" id="IPR003594">
    <property type="entry name" value="HATPase_dom"/>
</dbReference>
<dbReference type="PROSITE" id="PS50109">
    <property type="entry name" value="HIS_KIN"/>
    <property type="match status" value="1"/>
</dbReference>
<evidence type="ECO:0000256" key="4">
    <source>
        <dbReference type="ARBA" id="ARBA00022475"/>
    </source>
</evidence>
<dbReference type="SMART" id="SM00388">
    <property type="entry name" value="HisKA"/>
    <property type="match status" value="1"/>
</dbReference>
<keyword evidence="8" id="KW-0547">Nucleotide-binding</keyword>
<evidence type="ECO:0000256" key="13">
    <source>
        <dbReference type="ARBA" id="ARBA00023136"/>
    </source>
</evidence>
<accession>A0A4V2VL67</accession>
<dbReference type="FunFam" id="1.10.287.130:FF:000001">
    <property type="entry name" value="Two-component sensor histidine kinase"/>
    <property type="match status" value="1"/>
</dbReference>
<evidence type="ECO:0000256" key="6">
    <source>
        <dbReference type="ARBA" id="ARBA00022679"/>
    </source>
</evidence>
<keyword evidence="11 14" id="KW-1133">Transmembrane helix</keyword>
<keyword evidence="12" id="KW-0902">Two-component regulatory system</keyword>
<name>A0A4V2VL67_9FIRM</name>
<dbReference type="PANTHER" id="PTHR45528">
    <property type="entry name" value="SENSOR HISTIDINE KINASE CPXA"/>
    <property type="match status" value="1"/>
</dbReference>
<dbReference type="Gene3D" id="1.10.287.130">
    <property type="match status" value="1"/>
</dbReference>
<dbReference type="SUPFAM" id="SSF55874">
    <property type="entry name" value="ATPase domain of HSP90 chaperone/DNA topoisomerase II/histidine kinase"/>
    <property type="match status" value="1"/>
</dbReference>